<dbReference type="PROSITE" id="PS50020">
    <property type="entry name" value="WW_DOMAIN_2"/>
    <property type="match status" value="1"/>
</dbReference>
<dbReference type="SMART" id="SM00456">
    <property type="entry name" value="WW"/>
    <property type="match status" value="1"/>
</dbReference>
<feature type="compositionally biased region" description="Basic and acidic residues" evidence="1">
    <location>
        <begin position="817"/>
        <end position="833"/>
    </location>
</feature>
<evidence type="ECO:0000259" key="3">
    <source>
        <dbReference type="PROSITE" id="PS51154"/>
    </source>
</evidence>
<reference evidence="4" key="1">
    <citation type="submission" date="2021-11" db="EMBL/GenBank/DDBJ databases">
        <authorList>
            <consortium name="Genoscope - CEA"/>
            <person name="William W."/>
        </authorList>
    </citation>
    <scope>NUCLEOTIDE SEQUENCE</scope>
</reference>
<dbReference type="InterPro" id="IPR002589">
    <property type="entry name" value="Macro_dom"/>
</dbReference>
<proteinExistence type="predicted"/>
<feature type="domain" description="Macro" evidence="3">
    <location>
        <begin position="601"/>
        <end position="795"/>
    </location>
</feature>
<dbReference type="SUPFAM" id="SSF51045">
    <property type="entry name" value="WW domain"/>
    <property type="match status" value="1"/>
</dbReference>
<feature type="region of interest" description="Disordered" evidence="1">
    <location>
        <begin position="501"/>
        <end position="552"/>
    </location>
</feature>
<feature type="domain" description="WW" evidence="2">
    <location>
        <begin position="867"/>
        <end position="901"/>
    </location>
</feature>
<dbReference type="SMART" id="SM00506">
    <property type="entry name" value="A1pp"/>
    <property type="match status" value="1"/>
</dbReference>
<feature type="compositionally biased region" description="Pro residues" evidence="1">
    <location>
        <begin position="523"/>
        <end position="545"/>
    </location>
</feature>
<dbReference type="PANTHER" id="PTHR11106">
    <property type="entry name" value="GANGLIOSIDE INDUCED DIFFERENTIATION ASSOCIATED PROTEIN 2-RELATED"/>
    <property type="match status" value="1"/>
</dbReference>
<dbReference type="EMBL" id="CAKKNE010000002">
    <property type="protein sequence ID" value="CAH0368433.1"/>
    <property type="molecule type" value="Genomic_DNA"/>
</dbReference>
<dbReference type="OrthoDB" id="6133115at2759"/>
<organism evidence="4 5">
    <name type="scientific">Pelagomonas calceolata</name>
    <dbReference type="NCBI Taxonomy" id="35677"/>
    <lineage>
        <taxon>Eukaryota</taxon>
        <taxon>Sar</taxon>
        <taxon>Stramenopiles</taxon>
        <taxon>Ochrophyta</taxon>
        <taxon>Pelagophyceae</taxon>
        <taxon>Pelagomonadales</taxon>
        <taxon>Pelagomonadaceae</taxon>
        <taxon>Pelagomonas</taxon>
    </lineage>
</organism>
<dbReference type="InterPro" id="IPR038499">
    <property type="entry name" value="BRO1_sf"/>
</dbReference>
<evidence type="ECO:0000313" key="5">
    <source>
        <dbReference type="Proteomes" id="UP000789595"/>
    </source>
</evidence>
<keyword evidence="5" id="KW-1185">Reference proteome</keyword>
<name>A0A8J2SEP8_9STRA</name>
<dbReference type="AlphaFoldDB" id="A0A8J2SEP8"/>
<comment type="caution">
    <text evidence="4">The sequence shown here is derived from an EMBL/GenBank/DDBJ whole genome shotgun (WGS) entry which is preliminary data.</text>
</comment>
<dbReference type="PANTHER" id="PTHR11106:SF27">
    <property type="entry name" value="MACRO DOMAIN-CONTAINING PROTEIN"/>
    <property type="match status" value="1"/>
</dbReference>
<dbReference type="InterPro" id="IPR001202">
    <property type="entry name" value="WW_dom"/>
</dbReference>
<evidence type="ECO:0008006" key="6">
    <source>
        <dbReference type="Google" id="ProtNLM"/>
    </source>
</evidence>
<dbReference type="SUPFAM" id="SSF52949">
    <property type="entry name" value="Macro domain-like"/>
    <property type="match status" value="1"/>
</dbReference>
<feature type="compositionally biased region" description="Basic and acidic residues" evidence="1">
    <location>
        <begin position="501"/>
        <end position="522"/>
    </location>
</feature>
<accession>A0A8J2SEP8</accession>
<feature type="region of interest" description="Disordered" evidence="1">
    <location>
        <begin position="817"/>
        <end position="914"/>
    </location>
</feature>
<dbReference type="Proteomes" id="UP000789595">
    <property type="component" value="Unassembled WGS sequence"/>
</dbReference>
<feature type="region of interest" description="Disordered" evidence="1">
    <location>
        <begin position="570"/>
        <end position="598"/>
    </location>
</feature>
<dbReference type="Gene3D" id="3.40.220.10">
    <property type="entry name" value="Leucine Aminopeptidase, subunit E, domain 1"/>
    <property type="match status" value="1"/>
</dbReference>
<dbReference type="InterPro" id="IPR036020">
    <property type="entry name" value="WW_dom_sf"/>
</dbReference>
<feature type="compositionally biased region" description="Basic and acidic residues" evidence="1">
    <location>
        <begin position="843"/>
        <end position="855"/>
    </location>
</feature>
<dbReference type="Gene3D" id="1.25.40.280">
    <property type="entry name" value="alix/aip1 like domains"/>
    <property type="match status" value="1"/>
</dbReference>
<dbReference type="InterPro" id="IPR043472">
    <property type="entry name" value="Macro_dom-like"/>
</dbReference>
<evidence type="ECO:0000313" key="4">
    <source>
        <dbReference type="EMBL" id="CAH0368433.1"/>
    </source>
</evidence>
<dbReference type="Pfam" id="PF01661">
    <property type="entry name" value="Macro"/>
    <property type="match status" value="1"/>
</dbReference>
<evidence type="ECO:0000259" key="2">
    <source>
        <dbReference type="PROSITE" id="PS50020"/>
    </source>
</evidence>
<sequence>MASPEENLREELVRFLTRIPPSRLPTRADGGHYAVALAPCCTPALKLQCEAADAALARLRAATREDGRPGAAAAHAEAVAAAARAAAAAVAAVRASLEAGAATDARVAPGGLAVSWTSSLGPGDAISVVADYDARKPMFAVAGALLPTLVACARLDEALACAAGAQAGERCAARELAEDVEAGLKRAAAALKDAAGLWQAAAKVDAAGSWHALQKVPAEASPAVATARGNACLAAADRLVVRKGLALNNPVTARLADGAADRAAAAAMALGCSETAVAALAAFAAADLLRARQAAAKSDAATFGDAVAHARRGRDRLAALAGAGAWPGPPPAAADLVKLAGRATAGRLGAAAAAYYDELKHTNERVYYAKVPDTAPADTTLTLAEATPFFSETGPPAPLAKPADDDPLLDAFDAARSEAVAARREAAAAARREDEALARSQEELLAAAREDRLDRRDAAAAAVTQQRGLGGVDAFFDASREAAEARDAAYARSLQEASARARREAEARDAAYARSLQHERPRAPPTPPKPAAAPAARPPAPPAPPSWTRDATPCADALADRLDRLRAAPSAPAADYELSTDDGDAPTPKSRPIRGTNRGLRELKAIRLRHGGRLVAAAGSVVAFGGCPGPAAIVNAANARGFGGGGVDGAVSRAGGPALRRDRAALPQDAHGLRIGVGDCVATGPNAYGQLRVEYVLHAVGPDFRQGGGWRGGEASLISAYAAALRVAREKRVRHVAFSLLSAGVYRGSVPLERVVSVGLRAIASHAYPGLDEVYVCAYSREEKDAVCDALDALENEAAPSEDADRRYAERLRAELDEERARERAANEARDAAYARSLQQDSARARREAEARDAAYARSLQQRPPPAPSDEGWTTYTDPETGHAYDYNAQTGQSRWATPESDEPPPPPRNPFAY</sequence>
<gene>
    <name evidence="4" type="ORF">PECAL_2P14990</name>
</gene>
<protein>
    <recommendedName>
        <fullName evidence="6">WW domain-containing protein</fullName>
    </recommendedName>
</protein>
<feature type="compositionally biased region" description="Pro residues" evidence="1">
    <location>
        <begin position="904"/>
        <end position="914"/>
    </location>
</feature>
<evidence type="ECO:0000256" key="1">
    <source>
        <dbReference type="SAM" id="MobiDB-lite"/>
    </source>
</evidence>
<dbReference type="PROSITE" id="PS51154">
    <property type="entry name" value="MACRO"/>
    <property type="match status" value="1"/>
</dbReference>